<comment type="caution">
    <text evidence="1">The sequence shown here is derived from an EMBL/GenBank/DDBJ whole genome shotgun (WGS) entry which is preliminary data.</text>
</comment>
<accession>A0ABS8V8N1</accession>
<evidence type="ECO:0000313" key="1">
    <source>
        <dbReference type="EMBL" id="MCD9642608.1"/>
    </source>
</evidence>
<evidence type="ECO:0000313" key="2">
    <source>
        <dbReference type="Proteomes" id="UP000823775"/>
    </source>
</evidence>
<keyword evidence="2" id="KW-1185">Reference proteome</keyword>
<dbReference type="EMBL" id="JACEIK010003665">
    <property type="protein sequence ID" value="MCD9642608.1"/>
    <property type="molecule type" value="Genomic_DNA"/>
</dbReference>
<proteinExistence type="predicted"/>
<gene>
    <name evidence="1" type="ORF">HAX54_029491</name>
</gene>
<organism evidence="1 2">
    <name type="scientific">Datura stramonium</name>
    <name type="common">Jimsonweed</name>
    <name type="synonym">Common thornapple</name>
    <dbReference type="NCBI Taxonomy" id="4076"/>
    <lineage>
        <taxon>Eukaryota</taxon>
        <taxon>Viridiplantae</taxon>
        <taxon>Streptophyta</taxon>
        <taxon>Embryophyta</taxon>
        <taxon>Tracheophyta</taxon>
        <taxon>Spermatophyta</taxon>
        <taxon>Magnoliopsida</taxon>
        <taxon>eudicotyledons</taxon>
        <taxon>Gunneridae</taxon>
        <taxon>Pentapetalae</taxon>
        <taxon>asterids</taxon>
        <taxon>lamiids</taxon>
        <taxon>Solanales</taxon>
        <taxon>Solanaceae</taxon>
        <taxon>Solanoideae</taxon>
        <taxon>Datureae</taxon>
        <taxon>Datura</taxon>
    </lineage>
</organism>
<protein>
    <submittedName>
        <fullName evidence="1">Uncharacterized protein</fullName>
    </submittedName>
</protein>
<dbReference type="Proteomes" id="UP000823775">
    <property type="component" value="Unassembled WGS sequence"/>
</dbReference>
<reference evidence="1 2" key="1">
    <citation type="journal article" date="2021" name="BMC Genomics">
        <title>Datura genome reveals duplications of psychoactive alkaloid biosynthetic genes and high mutation rate following tissue culture.</title>
        <authorList>
            <person name="Rajewski A."/>
            <person name="Carter-House D."/>
            <person name="Stajich J."/>
            <person name="Litt A."/>
        </authorList>
    </citation>
    <scope>NUCLEOTIDE SEQUENCE [LARGE SCALE GENOMIC DNA]</scope>
    <source>
        <strain evidence="1">AR-01</strain>
    </source>
</reference>
<sequence length="75" mass="8769">MKVMREQLTELGGALKRMNTKLTEMMAETTTCNDLKVTVLANYQEEPQVEGRIEPRQEIDQFSSRKWKSEYSNLN</sequence>
<name>A0ABS8V8N1_DATST</name>